<organism evidence="7 8">
    <name type="scientific">Camellia sinensis</name>
    <name type="common">Tea plant</name>
    <name type="synonym">Thea sinensis</name>
    <dbReference type="NCBI Taxonomy" id="4442"/>
    <lineage>
        <taxon>Eukaryota</taxon>
        <taxon>Viridiplantae</taxon>
        <taxon>Streptophyta</taxon>
        <taxon>Embryophyta</taxon>
        <taxon>Tracheophyta</taxon>
        <taxon>Spermatophyta</taxon>
        <taxon>Magnoliopsida</taxon>
        <taxon>eudicotyledons</taxon>
        <taxon>Gunneridae</taxon>
        <taxon>Pentapetalae</taxon>
        <taxon>asterids</taxon>
        <taxon>Ericales</taxon>
        <taxon>Theaceae</taxon>
        <taxon>Camellia</taxon>
    </lineage>
</organism>
<proteinExistence type="predicted"/>
<feature type="compositionally biased region" description="Polar residues" evidence="5">
    <location>
        <begin position="110"/>
        <end position="120"/>
    </location>
</feature>
<dbReference type="GO" id="GO:0003700">
    <property type="term" value="F:DNA-binding transcription factor activity"/>
    <property type="evidence" value="ECO:0007669"/>
    <property type="project" value="TreeGrafter"/>
</dbReference>
<dbReference type="Gene3D" id="4.10.280.10">
    <property type="entry name" value="Helix-loop-helix DNA-binding domain"/>
    <property type="match status" value="1"/>
</dbReference>
<evidence type="ECO:0000256" key="2">
    <source>
        <dbReference type="ARBA" id="ARBA00023015"/>
    </source>
</evidence>
<evidence type="ECO:0000256" key="5">
    <source>
        <dbReference type="SAM" id="MobiDB-lite"/>
    </source>
</evidence>
<dbReference type="FunFam" id="4.10.280.10:FF:000042">
    <property type="entry name" value="transcription factor bHLH48-like isoform X1"/>
    <property type="match status" value="1"/>
</dbReference>
<dbReference type="AlphaFoldDB" id="A0A7J7GBW7"/>
<dbReference type="InterPro" id="IPR036638">
    <property type="entry name" value="HLH_DNA-bd_sf"/>
</dbReference>
<dbReference type="PROSITE" id="PS50888">
    <property type="entry name" value="BHLH"/>
    <property type="match status" value="1"/>
</dbReference>
<reference evidence="8" key="1">
    <citation type="journal article" date="2020" name="Nat. Commun.">
        <title>Genome assembly of wild tea tree DASZ reveals pedigree and selection history of tea varieties.</title>
        <authorList>
            <person name="Zhang W."/>
            <person name="Zhang Y."/>
            <person name="Qiu H."/>
            <person name="Guo Y."/>
            <person name="Wan H."/>
            <person name="Zhang X."/>
            <person name="Scossa F."/>
            <person name="Alseekh S."/>
            <person name="Zhang Q."/>
            <person name="Wang P."/>
            <person name="Xu L."/>
            <person name="Schmidt M.H."/>
            <person name="Jia X."/>
            <person name="Li D."/>
            <person name="Zhu A."/>
            <person name="Guo F."/>
            <person name="Chen W."/>
            <person name="Ni D."/>
            <person name="Usadel B."/>
            <person name="Fernie A.R."/>
            <person name="Wen W."/>
        </authorList>
    </citation>
    <scope>NUCLEOTIDE SEQUENCE [LARGE SCALE GENOMIC DNA]</scope>
    <source>
        <strain evidence="8">cv. G240</strain>
    </source>
</reference>
<dbReference type="Proteomes" id="UP000593564">
    <property type="component" value="Unassembled WGS sequence"/>
</dbReference>
<dbReference type="GO" id="GO:0046983">
    <property type="term" value="F:protein dimerization activity"/>
    <property type="evidence" value="ECO:0007669"/>
    <property type="project" value="InterPro"/>
</dbReference>
<feature type="domain" description="BHLH" evidence="6">
    <location>
        <begin position="192"/>
        <end position="242"/>
    </location>
</feature>
<evidence type="ECO:0000313" key="8">
    <source>
        <dbReference type="Proteomes" id="UP000593564"/>
    </source>
</evidence>
<keyword evidence="8" id="KW-1185">Reference proteome</keyword>
<dbReference type="InterPro" id="IPR024097">
    <property type="entry name" value="bHLH_ZIP_TF"/>
</dbReference>
<reference evidence="7 8" key="2">
    <citation type="submission" date="2020-07" db="EMBL/GenBank/DDBJ databases">
        <title>Genome assembly of wild tea tree DASZ reveals pedigree and selection history of tea varieties.</title>
        <authorList>
            <person name="Zhang W."/>
        </authorList>
    </citation>
    <scope>NUCLEOTIDE SEQUENCE [LARGE SCALE GENOMIC DNA]</scope>
    <source>
        <strain evidence="8">cv. G240</strain>
        <tissue evidence="7">Leaf</tissue>
    </source>
</reference>
<sequence length="370" mass="41129">MERISGTEIRSASCCEKTEEIGVESLQFGEEIQRLMAAPPETGSSFTALLELPVNQAMVLLHSPETNKTPANDRIDHRRLNCTLTFPSNTALLERASRFSVFAADKSLETSSIPSNSCPNSHKVKQEPVDSDSNTNSSHPIVPNHNKKSTKRKEPEKNKGKGSWKKSKSVATETSDDGDKLPYVHVRARRGQATDSHSLAERARREKINARMKLLQELVPGCNKISGTAMVLDEIINHVQSLQRQVEFLSMRLAAVNPRIDFNLDSLLTAEVHWSSNGQQFPEHGYSHISGQKDKSTGTDNNINSYGILMDFIRQFGKEKTTSTSVTPEISLMSSVTSLEVIDNDITFPYVTETTLTSRQTCGLNRVNRK</sequence>
<keyword evidence="2" id="KW-0805">Transcription regulation</keyword>
<accession>A0A7J7GBW7</accession>
<dbReference type="CDD" id="cd18919">
    <property type="entry name" value="bHLH_AtBPE_like"/>
    <property type="match status" value="1"/>
</dbReference>
<gene>
    <name evidence="7" type="ORF">HYC85_025769</name>
</gene>
<comment type="subcellular location">
    <subcellularLocation>
        <location evidence="1">Nucleus</location>
    </subcellularLocation>
</comment>
<dbReference type="SMART" id="SM00353">
    <property type="entry name" value="HLH"/>
    <property type="match status" value="1"/>
</dbReference>
<evidence type="ECO:0000256" key="4">
    <source>
        <dbReference type="ARBA" id="ARBA00023242"/>
    </source>
</evidence>
<dbReference type="PANTHER" id="PTHR12565:SF112">
    <property type="entry name" value="TRANSCRIPTION FACTOR BHLH48-RELATED"/>
    <property type="match status" value="1"/>
</dbReference>
<feature type="region of interest" description="Disordered" evidence="5">
    <location>
        <begin position="110"/>
        <end position="181"/>
    </location>
</feature>
<comment type="caution">
    <text evidence="7">The sequence shown here is derived from an EMBL/GenBank/DDBJ whole genome shotgun (WGS) entry which is preliminary data.</text>
</comment>
<evidence type="ECO:0000256" key="1">
    <source>
        <dbReference type="ARBA" id="ARBA00004123"/>
    </source>
</evidence>
<evidence type="ECO:0000313" key="7">
    <source>
        <dbReference type="EMBL" id="KAF5938263.1"/>
    </source>
</evidence>
<dbReference type="SUPFAM" id="SSF47459">
    <property type="entry name" value="HLH, helix-loop-helix DNA-binding domain"/>
    <property type="match status" value="1"/>
</dbReference>
<keyword evidence="4" id="KW-0539">Nucleus</keyword>
<evidence type="ECO:0000256" key="3">
    <source>
        <dbReference type="ARBA" id="ARBA00023163"/>
    </source>
</evidence>
<protein>
    <recommendedName>
        <fullName evidence="6">BHLH domain-containing protein</fullName>
    </recommendedName>
</protein>
<dbReference type="Pfam" id="PF00010">
    <property type="entry name" value="HLH"/>
    <property type="match status" value="1"/>
</dbReference>
<dbReference type="PANTHER" id="PTHR12565">
    <property type="entry name" value="STEROL REGULATORY ELEMENT-BINDING PROTEIN"/>
    <property type="match status" value="1"/>
</dbReference>
<dbReference type="InterPro" id="IPR011598">
    <property type="entry name" value="bHLH_dom"/>
</dbReference>
<name>A0A7J7GBW7_CAMSI</name>
<keyword evidence="3" id="KW-0804">Transcription</keyword>
<dbReference type="EMBL" id="JACBKZ010000012">
    <property type="protein sequence ID" value="KAF5938263.1"/>
    <property type="molecule type" value="Genomic_DNA"/>
</dbReference>
<dbReference type="GO" id="GO:0005634">
    <property type="term" value="C:nucleus"/>
    <property type="evidence" value="ECO:0007669"/>
    <property type="project" value="UniProtKB-SubCell"/>
</dbReference>
<evidence type="ECO:0000259" key="6">
    <source>
        <dbReference type="PROSITE" id="PS50888"/>
    </source>
</evidence>